<evidence type="ECO:0000256" key="3">
    <source>
        <dbReference type="ARBA" id="ARBA00022837"/>
    </source>
</evidence>
<keyword evidence="9" id="KW-1185">Reference proteome</keyword>
<dbReference type="Gene3D" id="3.30.2080.10">
    <property type="entry name" value="GH92 mannosidase domain"/>
    <property type="match status" value="1"/>
</dbReference>
<keyword evidence="3" id="KW-0106">Calcium</keyword>
<feature type="chain" id="PRO_5012025259" evidence="4">
    <location>
        <begin position="24"/>
        <end position="903"/>
    </location>
</feature>
<proteinExistence type="predicted"/>
<comment type="subunit">
    <text evidence="2">Monomer.</text>
</comment>
<dbReference type="OrthoDB" id="9804511at2"/>
<dbReference type="Gene3D" id="1.20.1050.60">
    <property type="entry name" value="alpha-1,2-mannosidase"/>
    <property type="match status" value="1"/>
</dbReference>
<dbReference type="NCBIfam" id="TIGR01180">
    <property type="entry name" value="aman2_put"/>
    <property type="match status" value="1"/>
</dbReference>
<dbReference type="RefSeq" id="WP_073139691.1">
    <property type="nucleotide sequence ID" value="NZ_FQWQ01000003.1"/>
</dbReference>
<feature type="domain" description="Glycosyl hydrolase family 92" evidence="5">
    <location>
        <begin position="408"/>
        <end position="890"/>
    </location>
</feature>
<organism evidence="8 9">
    <name type="scientific">Chryseolinea serpens</name>
    <dbReference type="NCBI Taxonomy" id="947013"/>
    <lineage>
        <taxon>Bacteria</taxon>
        <taxon>Pseudomonadati</taxon>
        <taxon>Bacteroidota</taxon>
        <taxon>Cytophagia</taxon>
        <taxon>Cytophagales</taxon>
        <taxon>Fulvivirgaceae</taxon>
        <taxon>Chryseolinea</taxon>
    </lineage>
</organism>
<dbReference type="InterPro" id="IPR012939">
    <property type="entry name" value="Glyco_hydro_92"/>
</dbReference>
<dbReference type="Pfam" id="PF24135">
    <property type="entry name" value="DUF7402"/>
    <property type="match status" value="1"/>
</dbReference>
<evidence type="ECO:0000313" key="8">
    <source>
        <dbReference type="EMBL" id="SHH65041.1"/>
    </source>
</evidence>
<dbReference type="GO" id="GO:0000224">
    <property type="term" value="F:peptide-N4-(N-acetyl-beta-glucosaminyl)asparagine amidase activity"/>
    <property type="evidence" value="ECO:0007669"/>
    <property type="project" value="TreeGrafter"/>
</dbReference>
<dbReference type="GO" id="GO:0006516">
    <property type="term" value="P:glycoprotein catabolic process"/>
    <property type="evidence" value="ECO:0007669"/>
    <property type="project" value="TreeGrafter"/>
</dbReference>
<evidence type="ECO:0000256" key="4">
    <source>
        <dbReference type="SAM" id="SignalP"/>
    </source>
</evidence>
<dbReference type="SUPFAM" id="SSF49785">
    <property type="entry name" value="Galactose-binding domain-like"/>
    <property type="match status" value="1"/>
</dbReference>
<dbReference type="EMBL" id="FQWQ01000003">
    <property type="protein sequence ID" value="SHH65041.1"/>
    <property type="molecule type" value="Genomic_DNA"/>
</dbReference>
<gene>
    <name evidence="8" type="ORF">SAMN04488109_4829</name>
</gene>
<dbReference type="AlphaFoldDB" id="A0A1M5UPW8"/>
<protein>
    <submittedName>
        <fullName evidence="8">Alpha-1,2-mannosidase, putative</fullName>
    </submittedName>
</protein>
<dbReference type="STRING" id="947013.SAMN04488109_4829"/>
<dbReference type="Gene3D" id="2.60.120.260">
    <property type="entry name" value="Galactose-binding domain-like"/>
    <property type="match status" value="1"/>
</dbReference>
<evidence type="ECO:0000256" key="2">
    <source>
        <dbReference type="ARBA" id="ARBA00011245"/>
    </source>
</evidence>
<evidence type="ECO:0000259" key="5">
    <source>
        <dbReference type="Pfam" id="PF07971"/>
    </source>
</evidence>
<dbReference type="InterPro" id="IPR050883">
    <property type="entry name" value="PNGase"/>
</dbReference>
<dbReference type="GO" id="GO:0005975">
    <property type="term" value="P:carbohydrate metabolic process"/>
    <property type="evidence" value="ECO:0007669"/>
    <property type="project" value="InterPro"/>
</dbReference>
<dbReference type="InterPro" id="IPR014718">
    <property type="entry name" value="GH-type_carb-bd"/>
</dbReference>
<reference evidence="8 9" key="1">
    <citation type="submission" date="2016-11" db="EMBL/GenBank/DDBJ databases">
        <authorList>
            <person name="Jaros S."/>
            <person name="Januszkiewicz K."/>
            <person name="Wedrychowicz H."/>
        </authorList>
    </citation>
    <scope>NUCLEOTIDE SEQUENCE [LARGE SCALE GENOMIC DNA]</scope>
    <source>
        <strain evidence="8 9">DSM 24574</strain>
    </source>
</reference>
<dbReference type="PANTHER" id="PTHR12143">
    <property type="entry name" value="PEPTIDE N-GLYCANASE PNGASE -RELATED"/>
    <property type="match status" value="1"/>
</dbReference>
<accession>A0A1M5UPW8</accession>
<dbReference type="GO" id="GO:0030246">
    <property type="term" value="F:carbohydrate binding"/>
    <property type="evidence" value="ECO:0007669"/>
    <property type="project" value="InterPro"/>
</dbReference>
<dbReference type="SUPFAM" id="SSF48208">
    <property type="entry name" value="Six-hairpin glycosidases"/>
    <property type="match status" value="1"/>
</dbReference>
<dbReference type="InterPro" id="IPR055826">
    <property type="entry name" value="DUF7402"/>
</dbReference>
<dbReference type="InterPro" id="IPR005887">
    <property type="entry name" value="GH92_a_mannosidase_put"/>
</dbReference>
<name>A0A1M5UPW8_9BACT</name>
<feature type="domain" description="DUF7402" evidence="7">
    <location>
        <begin position="27"/>
        <end position="161"/>
    </location>
</feature>
<evidence type="ECO:0000259" key="7">
    <source>
        <dbReference type="Pfam" id="PF24135"/>
    </source>
</evidence>
<comment type="cofactor">
    <cofactor evidence="1">
        <name>Ca(2+)</name>
        <dbReference type="ChEBI" id="CHEBI:29108"/>
    </cofactor>
</comment>
<dbReference type="Pfam" id="PF07971">
    <property type="entry name" value="Glyco_hydro_92"/>
    <property type="match status" value="1"/>
</dbReference>
<evidence type="ECO:0000259" key="6">
    <source>
        <dbReference type="Pfam" id="PF17678"/>
    </source>
</evidence>
<dbReference type="PANTHER" id="PTHR12143:SF39">
    <property type="entry name" value="SECRETED PROTEIN"/>
    <property type="match status" value="1"/>
</dbReference>
<sequence>MRNLLLKGTVFLLLSYVSIPLLAGPGNIAPQATITASTELNADFNARNIADGVIRIPNNGEWACLGDTTDWGYIRFPWIQLEWKSEQKINKIVLYDRPSLRENIAGGKLLFSDGSMIWVNQLPGDGTGKAITFDTKTVRWVKFVTTDGTGRNLGFSEIEVFPSPEQFTDYVSMVDPYIETNRGRYFFFVTGSRPFGMVSAAPHTRNKNQNGGGYNYNEQHILGFGQIHCWMLSGIEVMPAQVSVDPTKGEAAWKSKFTHDEEMVQPGYHRVYLQDADTWTELTTTERVSFYRFRFTRNMKTQILANLGGYLSNSTMANADVKKTSASEFEGSLSSVKRYWGGPKDVKIYFVVRFDKPFQNLNGWKGTRQMKDITTLAGDSLGIAAAYDVKAGEQLQMKIGISYTSIDNARKNLETECTTWDFDAVKNESQKIWNDWLGKIKVEGGRADQRVKFYTDLWHVLLGRHKINDVSGDYPDRTTGKREGNFTDAVFKVKTLPRDANGNLKYNMYNSDAFWLTQWNLNVLWGLAWPSVQDEMSASMIQYADNGYLLPRGPSGGGYSYIMTSSPTTMLIASTYMKNLLTKVDAKHAFEVVKRNHLPGGMLGSAADIDFYTQHGWWKDNAGITVEAALQDWAIAQMAQKMGRKKDYAFFMDRSAGWKKCFNPKWNLLFPKDAQGKFLHDDPLSGSGWVEANAWQATWAVSHDLPGLAKLMGGQDSLAAKLNYAFEKAEPSNFVFGYTDGYVSYANQPGCSNAHVFNYAGKPWLTQYWVRQVKEKAFGGTTPDLGYGGHDEDQGQMGGTSALMALGLFSVQGNAAIDPVYEITSPIFDTITISLDPKYYSGSQFVITTHGNSDENVYIQKATLNGKTHNQFFIRHADYARGGQLELWLGKEPNRNWGTVSAK</sequence>
<keyword evidence="4" id="KW-0732">Signal</keyword>
<evidence type="ECO:0000256" key="1">
    <source>
        <dbReference type="ARBA" id="ARBA00001913"/>
    </source>
</evidence>
<feature type="signal peptide" evidence="4">
    <location>
        <begin position="1"/>
        <end position="23"/>
    </location>
</feature>
<dbReference type="InterPro" id="IPR008979">
    <property type="entry name" value="Galactose-bd-like_sf"/>
</dbReference>
<dbReference type="Gene3D" id="2.70.98.10">
    <property type="match status" value="1"/>
</dbReference>
<dbReference type="Gene3D" id="1.20.1610.10">
    <property type="entry name" value="alpha-1,2-mannosidases domains"/>
    <property type="match status" value="1"/>
</dbReference>
<dbReference type="InterPro" id="IPR008928">
    <property type="entry name" value="6-hairpin_glycosidase_sf"/>
</dbReference>
<feature type="domain" description="Glycosyl hydrolase family 92 N-terminal" evidence="6">
    <location>
        <begin position="173"/>
        <end position="402"/>
    </location>
</feature>
<dbReference type="GO" id="GO:0005829">
    <property type="term" value="C:cytosol"/>
    <property type="evidence" value="ECO:0007669"/>
    <property type="project" value="TreeGrafter"/>
</dbReference>
<evidence type="ECO:0000313" key="9">
    <source>
        <dbReference type="Proteomes" id="UP000184212"/>
    </source>
</evidence>
<dbReference type="Pfam" id="PF17678">
    <property type="entry name" value="Glyco_hydro_92N"/>
    <property type="match status" value="1"/>
</dbReference>
<dbReference type="Proteomes" id="UP000184212">
    <property type="component" value="Unassembled WGS sequence"/>
</dbReference>
<dbReference type="InterPro" id="IPR041371">
    <property type="entry name" value="GH92_N"/>
</dbReference>